<feature type="domain" description="OBG-type G" evidence="7">
    <location>
        <begin position="158"/>
        <end position="353"/>
    </location>
</feature>
<dbReference type="GO" id="GO:0003924">
    <property type="term" value="F:GTPase activity"/>
    <property type="evidence" value="ECO:0007669"/>
    <property type="project" value="InterPro"/>
</dbReference>
<dbReference type="Pfam" id="PF01926">
    <property type="entry name" value="MMR_HSR1"/>
    <property type="match status" value="1"/>
</dbReference>
<evidence type="ECO:0008006" key="10">
    <source>
        <dbReference type="Google" id="ProtNLM"/>
    </source>
</evidence>
<evidence type="ECO:0000259" key="7">
    <source>
        <dbReference type="PROSITE" id="PS51710"/>
    </source>
</evidence>
<accession>A0A0L8HF57</accession>
<dbReference type="InterPro" id="IPR036726">
    <property type="entry name" value="GTP1_OBG_dom_sf"/>
</dbReference>
<dbReference type="GO" id="GO:0000287">
    <property type="term" value="F:magnesium ion binding"/>
    <property type="evidence" value="ECO:0007669"/>
    <property type="project" value="InterPro"/>
</dbReference>
<dbReference type="SUPFAM" id="SSF52540">
    <property type="entry name" value="P-loop containing nucleoside triphosphate hydrolases"/>
    <property type="match status" value="1"/>
</dbReference>
<dbReference type="Gene3D" id="2.70.210.12">
    <property type="entry name" value="GTP1/OBG domain"/>
    <property type="match status" value="1"/>
</dbReference>
<dbReference type="InterPro" id="IPR014100">
    <property type="entry name" value="GTP-bd_Obg/CgtA"/>
</dbReference>
<dbReference type="InterPro" id="IPR006073">
    <property type="entry name" value="GTP-bd"/>
</dbReference>
<comment type="subcellular location">
    <subcellularLocation>
        <location evidence="1">Nucleus</location>
        <location evidence="1">Nucleolus</location>
    </subcellularLocation>
</comment>
<evidence type="ECO:0000256" key="2">
    <source>
        <dbReference type="ARBA" id="ARBA00007699"/>
    </source>
</evidence>
<comment type="similarity">
    <text evidence="2">Belongs to the TRAFAC class OBG-HflX-like GTPase superfamily. OBG GTPase family.</text>
</comment>
<dbReference type="PRINTS" id="PR00326">
    <property type="entry name" value="GTP1OBG"/>
</dbReference>
<dbReference type="Gene3D" id="3.40.50.300">
    <property type="entry name" value="P-loop containing nucleotide triphosphate hydrolases"/>
    <property type="match status" value="1"/>
</dbReference>
<dbReference type="PANTHER" id="PTHR11702">
    <property type="entry name" value="DEVELOPMENTALLY REGULATED GTP-BINDING PROTEIN-RELATED"/>
    <property type="match status" value="1"/>
</dbReference>
<dbReference type="PIRSF" id="PIRSF002401">
    <property type="entry name" value="GTP_bd_Obg/CgtA"/>
    <property type="match status" value="1"/>
</dbReference>
<sequence>MVRLTQFLSYFVEARKKLIHKTGFIDTLRIYVKGGGGGQGFARLGGLGGTGGSVILEADKQQNLKQLKQKYPSKRFIAGNGKNSTKRVLIAKNGAELKVKVPIGISIESDHGRLIGELNETGQQLLVAHGGVGGGVNNKFLGQQGEMRTLKLVMKLIADVGFVGFPNAGKSTLLRALSKAKPTVAPLPFTTLCPEIGMIEYSDHRQIKLADLPGLIEGAHLNLGMGHKFLRHVERTKLLLFVVDVRGFQLQMEKEKRSALETVLLLNKELELYQPDLIRKPAILVLNKVENEKDKQIAQEVLDLVQQRPESLANMEKYMLPNENVTFDHMMTISAKKRIATEELKLKIRELLDIYNEQILIKEKQETMEIFDDVVKFQKTLRTHTTENKLRKLV</sequence>
<protein>
    <recommendedName>
        <fullName evidence="10">OBG-type G domain-containing protein</fullName>
    </recommendedName>
</protein>
<dbReference type="GO" id="GO:0005739">
    <property type="term" value="C:mitochondrion"/>
    <property type="evidence" value="ECO:0007669"/>
    <property type="project" value="TreeGrafter"/>
</dbReference>
<keyword evidence="4" id="KW-0547">Nucleotide-binding</keyword>
<organism evidence="9">
    <name type="scientific">Octopus bimaculoides</name>
    <name type="common">California two-spotted octopus</name>
    <dbReference type="NCBI Taxonomy" id="37653"/>
    <lineage>
        <taxon>Eukaryota</taxon>
        <taxon>Metazoa</taxon>
        <taxon>Spiralia</taxon>
        <taxon>Lophotrochozoa</taxon>
        <taxon>Mollusca</taxon>
        <taxon>Cephalopoda</taxon>
        <taxon>Coleoidea</taxon>
        <taxon>Octopodiformes</taxon>
        <taxon>Octopoda</taxon>
        <taxon>Incirrata</taxon>
        <taxon>Octopodidae</taxon>
        <taxon>Octopus</taxon>
    </lineage>
</organism>
<dbReference type="GO" id="GO:0042254">
    <property type="term" value="P:ribosome biogenesis"/>
    <property type="evidence" value="ECO:0007669"/>
    <property type="project" value="UniProtKB-UniRule"/>
</dbReference>
<dbReference type="OrthoDB" id="347018at2759"/>
<dbReference type="STRING" id="37653.A0A0L8HF57"/>
<dbReference type="EMBL" id="KQ418303">
    <property type="protein sequence ID" value="KOF87891.1"/>
    <property type="molecule type" value="Genomic_DNA"/>
</dbReference>
<dbReference type="PROSITE" id="PS51710">
    <property type="entry name" value="G_OBG"/>
    <property type="match status" value="1"/>
</dbReference>
<dbReference type="AlphaFoldDB" id="A0A0L8HF57"/>
<evidence type="ECO:0000313" key="9">
    <source>
        <dbReference type="EMBL" id="KOF87891.1"/>
    </source>
</evidence>
<dbReference type="GO" id="GO:0005525">
    <property type="term" value="F:GTP binding"/>
    <property type="evidence" value="ECO:0007669"/>
    <property type="project" value="UniProtKB-KW"/>
</dbReference>
<dbReference type="Pfam" id="PF01018">
    <property type="entry name" value="GTP1_OBG"/>
    <property type="match status" value="1"/>
</dbReference>
<feature type="domain" description="Obg" evidence="8">
    <location>
        <begin position="22"/>
        <end position="157"/>
    </location>
</feature>
<dbReference type="InterPro" id="IPR031167">
    <property type="entry name" value="G_OBG"/>
</dbReference>
<proteinExistence type="inferred from homology"/>
<evidence type="ECO:0000256" key="1">
    <source>
        <dbReference type="ARBA" id="ARBA00004604"/>
    </source>
</evidence>
<dbReference type="CDD" id="cd01898">
    <property type="entry name" value="Obg"/>
    <property type="match status" value="1"/>
</dbReference>
<gene>
    <name evidence="9" type="ORF">OCBIM_22015945mg</name>
</gene>
<reference evidence="9" key="1">
    <citation type="submission" date="2015-07" db="EMBL/GenBank/DDBJ databases">
        <title>MeaNS - Measles Nucleotide Surveillance Program.</title>
        <authorList>
            <person name="Tran T."/>
            <person name="Druce J."/>
        </authorList>
    </citation>
    <scope>NUCLEOTIDE SEQUENCE</scope>
    <source>
        <strain evidence="9">UCB-OBI-ISO-001</strain>
        <tissue evidence="9">Gonad</tissue>
    </source>
</reference>
<keyword evidence="6" id="KW-0539">Nucleus</keyword>
<dbReference type="KEGG" id="obi:106871042"/>
<keyword evidence="5" id="KW-0342">GTP-binding</keyword>
<evidence type="ECO:0000256" key="6">
    <source>
        <dbReference type="ARBA" id="ARBA00023242"/>
    </source>
</evidence>
<dbReference type="InterPro" id="IPR045086">
    <property type="entry name" value="OBG_GTPase"/>
</dbReference>
<dbReference type="PANTHER" id="PTHR11702:SF43">
    <property type="entry name" value="GTP-BINDING PROTEIN 10"/>
    <property type="match status" value="1"/>
</dbReference>
<dbReference type="GO" id="GO:0005730">
    <property type="term" value="C:nucleolus"/>
    <property type="evidence" value="ECO:0007669"/>
    <property type="project" value="UniProtKB-SubCell"/>
</dbReference>
<keyword evidence="3" id="KW-0690">Ribosome biogenesis</keyword>
<dbReference type="PROSITE" id="PS51883">
    <property type="entry name" value="OBG"/>
    <property type="match status" value="1"/>
</dbReference>
<evidence type="ECO:0000256" key="4">
    <source>
        <dbReference type="ARBA" id="ARBA00022741"/>
    </source>
</evidence>
<dbReference type="SUPFAM" id="SSF82051">
    <property type="entry name" value="Obg GTP-binding protein N-terminal domain"/>
    <property type="match status" value="1"/>
</dbReference>
<evidence type="ECO:0000259" key="8">
    <source>
        <dbReference type="PROSITE" id="PS51883"/>
    </source>
</evidence>
<dbReference type="InterPro" id="IPR027417">
    <property type="entry name" value="P-loop_NTPase"/>
</dbReference>
<evidence type="ECO:0000256" key="3">
    <source>
        <dbReference type="ARBA" id="ARBA00022517"/>
    </source>
</evidence>
<dbReference type="OMA" id="VFMVDIF"/>
<evidence type="ECO:0000256" key="5">
    <source>
        <dbReference type="ARBA" id="ARBA00023134"/>
    </source>
</evidence>
<dbReference type="InterPro" id="IPR006169">
    <property type="entry name" value="GTP1_OBG_dom"/>
</dbReference>
<name>A0A0L8HF57_OCTBM</name>